<feature type="transmembrane region" description="Helical" evidence="1">
    <location>
        <begin position="7"/>
        <end position="28"/>
    </location>
</feature>
<keyword evidence="1" id="KW-0472">Membrane</keyword>
<gene>
    <name evidence="2" type="ORF">CPT_Mater194</name>
</gene>
<dbReference type="EMBL" id="KM236245">
    <property type="protein sequence ID" value="AIW03351.1"/>
    <property type="molecule type" value="Genomic_DNA"/>
</dbReference>
<feature type="transmembrane region" description="Helical" evidence="1">
    <location>
        <begin position="34"/>
        <end position="57"/>
    </location>
</feature>
<dbReference type="GeneID" id="24607099"/>
<reference evidence="2 3" key="1">
    <citation type="submission" date="2014-07" db="EMBL/GenBank/DDBJ databases">
        <title>Complete Genome of Bacillus megaterium Myophage Mater.</title>
        <authorList>
            <person name="Lancaster J.C."/>
            <person name="Hodde M.K."/>
            <person name="Hernandez A.C."/>
            <person name="Everett G.F.K."/>
        </authorList>
    </citation>
    <scope>NUCLEOTIDE SEQUENCE [LARGE SCALE GENOMIC DNA]</scope>
</reference>
<evidence type="ECO:0000313" key="2">
    <source>
        <dbReference type="EMBL" id="AIW03351.1"/>
    </source>
</evidence>
<organism evidence="2 3">
    <name type="scientific">Bacillus phage Mater</name>
    <dbReference type="NCBI Taxonomy" id="1540090"/>
    <lineage>
        <taxon>Viruses</taxon>
        <taxon>Duplodnaviria</taxon>
        <taxon>Heunggongvirae</taxon>
        <taxon>Uroviricota</taxon>
        <taxon>Caudoviricetes</taxon>
        <taxon>Herelleviridae</taxon>
        <taxon>Bastillevirinae</taxon>
        <taxon>Matervirus</taxon>
        <taxon>Matervirus mater</taxon>
    </lineage>
</organism>
<proteinExistence type="predicted"/>
<evidence type="ECO:0000313" key="3">
    <source>
        <dbReference type="Proteomes" id="UP000030206"/>
    </source>
</evidence>
<dbReference type="RefSeq" id="YP_009151153.1">
    <property type="nucleotide sequence ID" value="NC_027366.1"/>
</dbReference>
<name>A0A0A0RS72_9CAUD</name>
<keyword evidence="3" id="KW-1185">Reference proteome</keyword>
<protein>
    <submittedName>
        <fullName evidence="2">Uncharacterized protein</fullName>
    </submittedName>
</protein>
<sequence>MPNRKHLLIKIMLIIIAEAVALAINYGISKYIFHIHHFLAANIIFGAVLAVIVVWIYDKMLLRKKEKVEQELQELTDVVLKRLPQEKDDTKRK</sequence>
<keyword evidence="1" id="KW-0812">Transmembrane</keyword>
<dbReference type="Proteomes" id="UP000030206">
    <property type="component" value="Segment"/>
</dbReference>
<evidence type="ECO:0000256" key="1">
    <source>
        <dbReference type="SAM" id="Phobius"/>
    </source>
</evidence>
<accession>A0A0A0RS72</accession>
<dbReference type="KEGG" id="vg:24607099"/>
<keyword evidence="1" id="KW-1133">Transmembrane helix</keyword>